<dbReference type="Proteomes" id="UP001597561">
    <property type="component" value="Unassembled WGS sequence"/>
</dbReference>
<protein>
    <recommendedName>
        <fullName evidence="3">SseB protein N-terminal domain-containing protein</fullName>
    </recommendedName>
</protein>
<keyword evidence="2" id="KW-1185">Reference proteome</keyword>
<evidence type="ECO:0008006" key="3">
    <source>
        <dbReference type="Google" id="ProtNLM"/>
    </source>
</evidence>
<gene>
    <name evidence="1" type="ORF">ACFS5P_11195</name>
</gene>
<proteinExistence type="predicted"/>
<evidence type="ECO:0000313" key="1">
    <source>
        <dbReference type="EMBL" id="MFD2912440.1"/>
    </source>
</evidence>
<name>A0ABW5ZJB4_9BACL</name>
<accession>A0ABW5ZJB4</accession>
<organism evidence="1 2">
    <name type="scientific">Jeotgalibacillus terrae</name>
    <dbReference type="NCBI Taxonomy" id="587735"/>
    <lineage>
        <taxon>Bacteria</taxon>
        <taxon>Bacillati</taxon>
        <taxon>Bacillota</taxon>
        <taxon>Bacilli</taxon>
        <taxon>Bacillales</taxon>
        <taxon>Caryophanaceae</taxon>
        <taxon>Jeotgalibacillus</taxon>
    </lineage>
</organism>
<comment type="caution">
    <text evidence="1">The sequence shown here is derived from an EMBL/GenBank/DDBJ whole genome shotgun (WGS) entry which is preliminary data.</text>
</comment>
<sequence>MNLAKQLSTEKELIFKQLPNLLIQDSKTLNRYYIQSEELRTHLVKNKKENMDNTMTFLIPDGNFVDEVEFVQITENPSVLIKFPKGNEQYYLTSDQLKEYEVKSIEEMMEMNDNYLTFIIPTGDEFLEDIPNMAPAMLQSGTPRTEFGKPIDR</sequence>
<evidence type="ECO:0000313" key="2">
    <source>
        <dbReference type="Proteomes" id="UP001597561"/>
    </source>
</evidence>
<dbReference type="EMBL" id="JBHUPG010000020">
    <property type="protein sequence ID" value="MFD2912440.1"/>
    <property type="molecule type" value="Genomic_DNA"/>
</dbReference>
<reference evidence="2" key="1">
    <citation type="journal article" date="2019" name="Int. J. Syst. Evol. Microbiol.">
        <title>The Global Catalogue of Microorganisms (GCM) 10K type strain sequencing project: providing services to taxonomists for standard genome sequencing and annotation.</title>
        <authorList>
            <consortium name="The Broad Institute Genomics Platform"/>
            <consortium name="The Broad Institute Genome Sequencing Center for Infectious Disease"/>
            <person name="Wu L."/>
            <person name="Ma J."/>
        </authorList>
    </citation>
    <scope>NUCLEOTIDE SEQUENCE [LARGE SCALE GENOMIC DNA]</scope>
    <source>
        <strain evidence="2">KCTC 13528</strain>
    </source>
</reference>
<dbReference type="RefSeq" id="WP_204730785.1">
    <property type="nucleotide sequence ID" value="NZ_JAFBDK010000024.1"/>
</dbReference>